<dbReference type="CDD" id="cd15208">
    <property type="entry name" value="7tmA_OXR"/>
    <property type="match status" value="1"/>
</dbReference>
<dbReference type="GeneID" id="120893915"/>
<dbReference type="InterPro" id="IPR000204">
    <property type="entry name" value="Orexin_rcpt"/>
</dbReference>
<dbReference type="GO" id="GO:0016499">
    <property type="term" value="F:orexin receptor activity"/>
    <property type="evidence" value="ECO:0007669"/>
    <property type="project" value="InterPro"/>
</dbReference>
<dbReference type="GO" id="GO:0005886">
    <property type="term" value="C:plasma membrane"/>
    <property type="evidence" value="ECO:0007669"/>
    <property type="project" value="TreeGrafter"/>
</dbReference>
<evidence type="ECO:0000256" key="5">
    <source>
        <dbReference type="ARBA" id="ARBA00023040"/>
    </source>
</evidence>
<dbReference type="PROSITE" id="PS00237">
    <property type="entry name" value="G_PROTEIN_RECEP_F1_1"/>
    <property type="match status" value="1"/>
</dbReference>
<feature type="compositionally biased region" description="Gly residues" evidence="10">
    <location>
        <begin position="743"/>
        <end position="757"/>
    </location>
</feature>
<evidence type="ECO:0000313" key="14">
    <source>
        <dbReference type="Proteomes" id="UP000075840"/>
    </source>
</evidence>
<dbReference type="PANTHER" id="PTHR45695">
    <property type="entry name" value="LEUCOKININ RECEPTOR-RELATED"/>
    <property type="match status" value="1"/>
</dbReference>
<feature type="transmembrane region" description="Helical" evidence="11">
    <location>
        <begin position="397"/>
        <end position="416"/>
    </location>
</feature>
<dbReference type="PROSITE" id="PS50262">
    <property type="entry name" value="G_PROTEIN_RECEP_F1_2"/>
    <property type="match status" value="1"/>
</dbReference>
<dbReference type="VEuPathDB" id="VectorBase:AARA016730"/>
<feature type="transmembrane region" description="Helical" evidence="11">
    <location>
        <begin position="323"/>
        <end position="348"/>
    </location>
</feature>
<dbReference type="EnsemblMetazoa" id="AARA016730-RA">
    <property type="protein sequence ID" value="AARA016730-PA"/>
    <property type="gene ID" value="AARA016730"/>
</dbReference>
<keyword evidence="7 9" id="KW-0675">Receptor</keyword>
<dbReference type="Pfam" id="PF00001">
    <property type="entry name" value="7tm_1"/>
    <property type="match status" value="1"/>
</dbReference>
<evidence type="ECO:0000256" key="1">
    <source>
        <dbReference type="ARBA" id="ARBA00004141"/>
    </source>
</evidence>
<accession>A0A2C9GPU2</accession>
<dbReference type="InterPro" id="IPR017452">
    <property type="entry name" value="GPCR_Rhodpsn_7TM"/>
</dbReference>
<feature type="compositionally biased region" description="Basic and acidic residues" evidence="10">
    <location>
        <begin position="774"/>
        <end position="783"/>
    </location>
</feature>
<evidence type="ECO:0000256" key="11">
    <source>
        <dbReference type="SAM" id="Phobius"/>
    </source>
</evidence>
<evidence type="ECO:0000256" key="2">
    <source>
        <dbReference type="ARBA" id="ARBA00010663"/>
    </source>
</evidence>
<evidence type="ECO:0000256" key="8">
    <source>
        <dbReference type="ARBA" id="ARBA00023224"/>
    </source>
</evidence>
<feature type="transmembrane region" description="Helical" evidence="11">
    <location>
        <begin position="489"/>
        <end position="509"/>
    </location>
</feature>
<keyword evidence="6 11" id="KW-0472">Membrane</keyword>
<evidence type="ECO:0000256" key="9">
    <source>
        <dbReference type="RuleBase" id="RU000688"/>
    </source>
</evidence>
<feature type="region of interest" description="Disordered" evidence="10">
    <location>
        <begin position="727"/>
        <end position="784"/>
    </location>
</feature>
<keyword evidence="5 9" id="KW-0297">G-protein coupled receptor</keyword>
<dbReference type="VEuPathDB" id="VectorBase:AARA21_010740"/>
<evidence type="ECO:0000256" key="4">
    <source>
        <dbReference type="ARBA" id="ARBA00022989"/>
    </source>
</evidence>
<proteinExistence type="inferred from homology"/>
<dbReference type="PRINTS" id="PR00237">
    <property type="entry name" value="GPCRRHODOPSN"/>
</dbReference>
<comment type="subcellular location">
    <subcellularLocation>
        <location evidence="1">Membrane</location>
        <topology evidence="1">Multi-pass membrane protein</topology>
    </subcellularLocation>
</comment>
<reference evidence="13" key="1">
    <citation type="submission" date="2022-08" db="UniProtKB">
        <authorList>
            <consortium name="EnsemblMetazoa"/>
        </authorList>
    </citation>
    <scope>IDENTIFICATION</scope>
    <source>
        <strain evidence="13">Dongola</strain>
    </source>
</reference>
<comment type="similarity">
    <text evidence="2 9">Belongs to the G-protein coupled receptor 1 family.</text>
</comment>
<organism evidence="13 14">
    <name type="scientific">Anopheles arabiensis</name>
    <name type="common">Mosquito</name>
    <dbReference type="NCBI Taxonomy" id="7173"/>
    <lineage>
        <taxon>Eukaryota</taxon>
        <taxon>Metazoa</taxon>
        <taxon>Ecdysozoa</taxon>
        <taxon>Arthropoda</taxon>
        <taxon>Hexapoda</taxon>
        <taxon>Insecta</taxon>
        <taxon>Pterygota</taxon>
        <taxon>Neoptera</taxon>
        <taxon>Endopterygota</taxon>
        <taxon>Diptera</taxon>
        <taxon>Nematocera</taxon>
        <taxon>Culicoidea</taxon>
        <taxon>Culicidae</taxon>
        <taxon>Anophelinae</taxon>
        <taxon>Anopheles</taxon>
    </lineage>
</organism>
<dbReference type="GO" id="GO:0007631">
    <property type="term" value="P:feeding behavior"/>
    <property type="evidence" value="ECO:0007669"/>
    <property type="project" value="InterPro"/>
</dbReference>
<dbReference type="SUPFAM" id="SSF81321">
    <property type="entry name" value="Family A G protein-coupled receptor-like"/>
    <property type="match status" value="1"/>
</dbReference>
<feature type="transmembrane region" description="Helical" evidence="11">
    <location>
        <begin position="360"/>
        <end position="382"/>
    </location>
</feature>
<dbReference type="RefSeq" id="XP_040152078.1">
    <property type="nucleotide sequence ID" value="XM_040296144.1"/>
</dbReference>
<dbReference type="SMART" id="SM01381">
    <property type="entry name" value="7TM_GPCR_Srsx"/>
    <property type="match status" value="1"/>
</dbReference>
<dbReference type="InterPro" id="IPR000276">
    <property type="entry name" value="GPCR_Rhodpsn"/>
</dbReference>
<feature type="transmembrane region" description="Helical" evidence="11">
    <location>
        <begin position="437"/>
        <end position="459"/>
    </location>
</feature>
<dbReference type="AlphaFoldDB" id="A0A2C9GPU2"/>
<evidence type="ECO:0000256" key="6">
    <source>
        <dbReference type="ARBA" id="ARBA00023136"/>
    </source>
</evidence>
<dbReference type="PRINTS" id="PR01064">
    <property type="entry name" value="OREXINR"/>
</dbReference>
<feature type="domain" description="G-protein coupled receptors family 1 profile" evidence="12">
    <location>
        <begin position="339"/>
        <end position="617"/>
    </location>
</feature>
<keyword evidence="4 11" id="KW-1133">Transmembrane helix</keyword>
<keyword evidence="14" id="KW-1185">Reference proteome</keyword>
<dbReference type="FunFam" id="1.20.1070.10:FF:000291">
    <property type="entry name" value="Predicted protein"/>
    <property type="match status" value="1"/>
</dbReference>
<protein>
    <recommendedName>
        <fullName evidence="12">G-protein coupled receptors family 1 profile domain-containing protein</fullName>
    </recommendedName>
</protein>
<evidence type="ECO:0000256" key="7">
    <source>
        <dbReference type="ARBA" id="ARBA00023170"/>
    </source>
</evidence>
<keyword evidence="8 9" id="KW-0807">Transducer</keyword>
<evidence type="ECO:0000256" key="3">
    <source>
        <dbReference type="ARBA" id="ARBA00022692"/>
    </source>
</evidence>
<feature type="transmembrane region" description="Helical" evidence="11">
    <location>
        <begin position="597"/>
        <end position="620"/>
    </location>
</feature>
<dbReference type="Gene3D" id="1.20.1070.10">
    <property type="entry name" value="Rhodopsin 7-helix transmembrane proteins"/>
    <property type="match status" value="1"/>
</dbReference>
<name>A0A2C9GPU2_ANOAR</name>
<feature type="region of interest" description="Disordered" evidence="10">
    <location>
        <begin position="668"/>
        <end position="706"/>
    </location>
</feature>
<dbReference type="EMBL" id="APCN01005316">
    <property type="status" value="NOT_ANNOTATED_CDS"/>
    <property type="molecule type" value="Genomic_DNA"/>
</dbReference>
<dbReference type="Proteomes" id="UP000075840">
    <property type="component" value="Unassembled WGS sequence"/>
</dbReference>
<evidence type="ECO:0000256" key="10">
    <source>
        <dbReference type="SAM" id="MobiDB-lite"/>
    </source>
</evidence>
<evidence type="ECO:0000313" key="13">
    <source>
        <dbReference type="EnsemblMetazoa" id="AARA016730-PA"/>
    </source>
</evidence>
<dbReference type="PANTHER" id="PTHR45695:SF15">
    <property type="entry name" value="OPSIN RH2"/>
    <property type="match status" value="1"/>
</dbReference>
<evidence type="ECO:0000259" key="12">
    <source>
        <dbReference type="PROSITE" id="PS50262"/>
    </source>
</evidence>
<feature type="transmembrane region" description="Helical" evidence="11">
    <location>
        <begin position="559"/>
        <end position="577"/>
    </location>
</feature>
<keyword evidence="3 9" id="KW-0812">Transmembrane</keyword>
<sequence>MAVDSYRRSPWHKSWHFRSTMYCAASWTFWTKLLLIHVCYISIGAVRNGDWAAKNSNEWRPPEPNPWSPFAGSADSPVTLLTSSLDHAAQSSGSSAHFVYHEGHGRSSVKVAETLRTRVDSPSSVTSLYRLGQTPHTLPSDSHIPLETVEKHFLFRRDLSKTQSTSLRHTLAPAQAWADNGASPICQDPGSMDGNCTTNRERPPTLMTNASNVNPAEDLLVPFASNHSYTANGSAFWILKDLELATLQSPLEDNHTTHSYPAVDLNDHNDVLCDDDSDQMEYNENCFIDHNVTCVGDPDFCNLTYSEYRQLLMDYIYPSTGEWILIASHTVVFLMGLVGNALVCIAVYTNHTMRTVTNIFIVNLAVADFFVILFCLPPTVVWDVTETWFMGKAMCKVVIYFQTVSVTVSVLTLTFISIDRWYAICFPLRYKPRPERAWRSIALIWLIGFLSDLPEFLVLTTRRKKLRFDIKLFTQCVATWDNETEKTFYIVKFVLLYTLPLLFMTVAYFQIVRVLWRSDTIPGHRESRNQPCGIHSTRTTLNCVGNTSTMGQLRARRKAAKMLVAVVIMFAGCYFPVHMLNVARYTVDIGQSDIVAVLSLFSHWLCYANSAVNPVIYNFMSGKFRREFKNALEKCRCLRSSHAYGGRVGGYDDRSLCHTATRLNVSPSTRSNYHLASQHTQQTSFNGSRHQHGRNSINHPGSLQPQISPISVEERLALTKSLDGETLQLTNRKNSSTLTGSSNGSGLGNGNGNGAGNGSPSMLHQHQHGNLHSHHSEQHKDQTLAEDATTTLQEQSVTAPTTMLMIVNKSSNCKIGGT</sequence>